<dbReference type="AlphaFoldDB" id="A0A381TW30"/>
<gene>
    <name evidence="1" type="ORF">METZ01_LOCUS72903</name>
</gene>
<feature type="non-terminal residue" evidence="1">
    <location>
        <position position="57"/>
    </location>
</feature>
<proteinExistence type="predicted"/>
<sequence length="57" mass="5980">VVRKISPSSTDLSALFKGFPSFVKYELQKASSPVACQGLMQFLASISANRTGVATGS</sequence>
<name>A0A381TW30_9ZZZZ</name>
<accession>A0A381TW30</accession>
<dbReference type="EMBL" id="UINC01005242">
    <property type="protein sequence ID" value="SVA20049.1"/>
    <property type="molecule type" value="Genomic_DNA"/>
</dbReference>
<evidence type="ECO:0000313" key="1">
    <source>
        <dbReference type="EMBL" id="SVA20049.1"/>
    </source>
</evidence>
<protein>
    <submittedName>
        <fullName evidence="1">Uncharacterized protein</fullName>
    </submittedName>
</protein>
<organism evidence="1">
    <name type="scientific">marine metagenome</name>
    <dbReference type="NCBI Taxonomy" id="408172"/>
    <lineage>
        <taxon>unclassified sequences</taxon>
        <taxon>metagenomes</taxon>
        <taxon>ecological metagenomes</taxon>
    </lineage>
</organism>
<feature type="non-terminal residue" evidence="1">
    <location>
        <position position="1"/>
    </location>
</feature>
<reference evidence="1" key="1">
    <citation type="submission" date="2018-05" db="EMBL/GenBank/DDBJ databases">
        <authorList>
            <person name="Lanie J.A."/>
            <person name="Ng W.-L."/>
            <person name="Kazmierczak K.M."/>
            <person name="Andrzejewski T.M."/>
            <person name="Davidsen T.M."/>
            <person name="Wayne K.J."/>
            <person name="Tettelin H."/>
            <person name="Glass J.I."/>
            <person name="Rusch D."/>
            <person name="Podicherti R."/>
            <person name="Tsui H.-C.T."/>
            <person name="Winkler M.E."/>
        </authorList>
    </citation>
    <scope>NUCLEOTIDE SEQUENCE</scope>
</reference>